<dbReference type="EMBL" id="LSBI01000006">
    <property type="protein sequence ID" value="OAQ88543.1"/>
    <property type="molecule type" value="Genomic_DNA"/>
</dbReference>
<feature type="signal peptide" evidence="2">
    <location>
        <begin position="1"/>
        <end position="23"/>
    </location>
</feature>
<comment type="caution">
    <text evidence="4">The sequence shown here is derived from an EMBL/GenBank/DDBJ whole genome shotgun (WGS) entry which is preliminary data.</text>
</comment>
<dbReference type="AlphaFoldDB" id="A0A179HGE0"/>
<gene>
    <name evidence="3" type="ORF">VFPBJ_05639</name>
    <name evidence="4" type="ORF">VFPFJ_07008</name>
</gene>
<proteinExistence type="predicted"/>
<protein>
    <submittedName>
        <fullName evidence="4">Sulfite exporter tauE/SafE domain-containing protein</fullName>
    </submittedName>
</protein>
<name>A0A179HGE0_PURLI</name>
<evidence type="ECO:0000313" key="3">
    <source>
        <dbReference type="EMBL" id="OAQ80054.1"/>
    </source>
</evidence>
<keyword evidence="1" id="KW-0812">Transmembrane</keyword>
<keyword evidence="1" id="KW-1133">Transmembrane helix</keyword>
<feature type="transmembrane region" description="Helical" evidence="1">
    <location>
        <begin position="36"/>
        <end position="52"/>
    </location>
</feature>
<organism evidence="4 5">
    <name type="scientific">Purpureocillium lilacinum</name>
    <name type="common">Paecilomyces lilacinus</name>
    <dbReference type="NCBI Taxonomy" id="33203"/>
    <lineage>
        <taxon>Eukaryota</taxon>
        <taxon>Fungi</taxon>
        <taxon>Dikarya</taxon>
        <taxon>Ascomycota</taxon>
        <taxon>Pezizomycotina</taxon>
        <taxon>Sordariomycetes</taxon>
        <taxon>Hypocreomycetidae</taxon>
        <taxon>Hypocreales</taxon>
        <taxon>Ophiocordycipitaceae</taxon>
        <taxon>Purpureocillium</taxon>
    </lineage>
</organism>
<keyword evidence="2" id="KW-0732">Signal</keyword>
<evidence type="ECO:0000313" key="5">
    <source>
        <dbReference type="Proteomes" id="UP000078340"/>
    </source>
</evidence>
<evidence type="ECO:0000256" key="1">
    <source>
        <dbReference type="SAM" id="Phobius"/>
    </source>
</evidence>
<dbReference type="Proteomes" id="UP000078240">
    <property type="component" value="Unassembled WGS sequence"/>
</dbReference>
<dbReference type="EMBL" id="LSBH01000004">
    <property type="protein sequence ID" value="OAQ80054.1"/>
    <property type="molecule type" value="Genomic_DNA"/>
</dbReference>
<sequence>MIIGVRLFSWLLGLALPCLSASAWLGSAWPSRDLNLAVSVLLVTLVYWVLSVSQRETHHEARRLLSAVSNKCLGSMMFFGCFFGFRDTTFVSFFCPSARLDKGKT</sequence>
<feature type="transmembrane region" description="Helical" evidence="1">
    <location>
        <begin position="64"/>
        <end position="85"/>
    </location>
</feature>
<evidence type="ECO:0000256" key="2">
    <source>
        <dbReference type="SAM" id="SignalP"/>
    </source>
</evidence>
<feature type="chain" id="PRO_5008872922" evidence="2">
    <location>
        <begin position="24"/>
        <end position="105"/>
    </location>
</feature>
<evidence type="ECO:0000313" key="4">
    <source>
        <dbReference type="EMBL" id="OAQ88543.1"/>
    </source>
</evidence>
<dbReference type="Proteomes" id="UP000078340">
    <property type="component" value="Unassembled WGS sequence"/>
</dbReference>
<accession>A0A179HGE0</accession>
<keyword evidence="1" id="KW-0472">Membrane</keyword>
<reference evidence="4 5" key="1">
    <citation type="submission" date="2016-02" db="EMBL/GenBank/DDBJ databases">
        <title>Biosynthesis of antibiotic leucinostatins and their inhibition on Phytophthora in bio-control Purpureocillium lilacinum.</title>
        <authorList>
            <person name="Wang G."/>
            <person name="Liu Z."/>
            <person name="Lin R."/>
            <person name="Li E."/>
            <person name="Mao Z."/>
            <person name="Ling J."/>
            <person name="Yin W."/>
            <person name="Xie B."/>
        </authorList>
    </citation>
    <scope>NUCLEOTIDE SEQUENCE [LARGE SCALE GENOMIC DNA]</scope>
    <source>
        <strain evidence="3">PLBJ-1</strain>
        <strain evidence="4">PLFJ-1</strain>
    </source>
</reference>